<evidence type="ECO:0000313" key="4">
    <source>
        <dbReference type="Proteomes" id="UP000499080"/>
    </source>
</evidence>
<gene>
    <name evidence="3" type="ORF">AVEN_217899_1</name>
</gene>
<protein>
    <submittedName>
        <fullName evidence="3">Uncharacterized protein</fullName>
    </submittedName>
</protein>
<proteinExistence type="predicted"/>
<organism evidence="3 4">
    <name type="scientific">Araneus ventricosus</name>
    <name type="common">Orbweaver spider</name>
    <name type="synonym">Epeira ventricosa</name>
    <dbReference type="NCBI Taxonomy" id="182803"/>
    <lineage>
        <taxon>Eukaryota</taxon>
        <taxon>Metazoa</taxon>
        <taxon>Ecdysozoa</taxon>
        <taxon>Arthropoda</taxon>
        <taxon>Chelicerata</taxon>
        <taxon>Arachnida</taxon>
        <taxon>Araneae</taxon>
        <taxon>Araneomorphae</taxon>
        <taxon>Entelegynae</taxon>
        <taxon>Araneoidea</taxon>
        <taxon>Araneidae</taxon>
        <taxon>Araneus</taxon>
    </lineage>
</organism>
<keyword evidence="2" id="KW-0472">Membrane</keyword>
<feature type="compositionally biased region" description="Basic and acidic residues" evidence="1">
    <location>
        <begin position="34"/>
        <end position="46"/>
    </location>
</feature>
<feature type="region of interest" description="Disordered" evidence="1">
    <location>
        <begin position="26"/>
        <end position="52"/>
    </location>
</feature>
<keyword evidence="2" id="KW-0812">Transmembrane</keyword>
<sequence length="123" mass="14136">METIWFKLVQSVQVSGLLEAHVPEGCESSQSSDLARHPFGKEERDAPSQTITNSTQRIALCHSDEPKQLRNRKKRNDEKSLRLIFVCFYLTIYSFVWKSAVKTVVTRMVLEIKILISGTKMLH</sequence>
<evidence type="ECO:0000313" key="3">
    <source>
        <dbReference type="EMBL" id="GBM27999.1"/>
    </source>
</evidence>
<evidence type="ECO:0000256" key="1">
    <source>
        <dbReference type="SAM" id="MobiDB-lite"/>
    </source>
</evidence>
<reference evidence="3 4" key="1">
    <citation type="journal article" date="2019" name="Sci. Rep.">
        <title>Orb-weaving spider Araneus ventricosus genome elucidates the spidroin gene catalogue.</title>
        <authorList>
            <person name="Kono N."/>
            <person name="Nakamura H."/>
            <person name="Ohtoshi R."/>
            <person name="Moran D.A.P."/>
            <person name="Shinohara A."/>
            <person name="Yoshida Y."/>
            <person name="Fujiwara M."/>
            <person name="Mori M."/>
            <person name="Tomita M."/>
            <person name="Arakawa K."/>
        </authorList>
    </citation>
    <scope>NUCLEOTIDE SEQUENCE [LARGE SCALE GENOMIC DNA]</scope>
</reference>
<evidence type="ECO:0000256" key="2">
    <source>
        <dbReference type="SAM" id="Phobius"/>
    </source>
</evidence>
<dbReference type="AlphaFoldDB" id="A0A4Y2EIB9"/>
<keyword evidence="4" id="KW-1185">Reference proteome</keyword>
<feature type="transmembrane region" description="Helical" evidence="2">
    <location>
        <begin position="80"/>
        <end position="97"/>
    </location>
</feature>
<comment type="caution">
    <text evidence="3">The sequence shown here is derived from an EMBL/GenBank/DDBJ whole genome shotgun (WGS) entry which is preliminary data.</text>
</comment>
<accession>A0A4Y2EIB9</accession>
<dbReference type="Proteomes" id="UP000499080">
    <property type="component" value="Unassembled WGS sequence"/>
</dbReference>
<dbReference type="EMBL" id="BGPR01000600">
    <property type="protein sequence ID" value="GBM27999.1"/>
    <property type="molecule type" value="Genomic_DNA"/>
</dbReference>
<name>A0A4Y2EIB9_ARAVE</name>
<keyword evidence="2" id="KW-1133">Transmembrane helix</keyword>